<feature type="transmembrane region" description="Helical" evidence="1">
    <location>
        <begin position="183"/>
        <end position="204"/>
    </location>
</feature>
<dbReference type="InterPro" id="IPR007053">
    <property type="entry name" value="LRAT_dom"/>
</dbReference>
<gene>
    <name evidence="3" type="ORF">MIMGU_mgv1a013412mg</name>
</gene>
<dbReference type="SUPFAM" id="SSF54001">
    <property type="entry name" value="Cysteine proteinases"/>
    <property type="match status" value="1"/>
</dbReference>
<keyword evidence="1" id="KW-0812">Transmembrane</keyword>
<dbReference type="eggNOG" id="ENOG502QUIP">
    <property type="taxonomic scope" value="Eukaryota"/>
</dbReference>
<feature type="transmembrane region" description="Helical" evidence="1">
    <location>
        <begin position="158"/>
        <end position="177"/>
    </location>
</feature>
<organism evidence="3 4">
    <name type="scientific">Erythranthe guttata</name>
    <name type="common">Yellow monkey flower</name>
    <name type="synonym">Mimulus guttatus</name>
    <dbReference type="NCBI Taxonomy" id="4155"/>
    <lineage>
        <taxon>Eukaryota</taxon>
        <taxon>Viridiplantae</taxon>
        <taxon>Streptophyta</taxon>
        <taxon>Embryophyta</taxon>
        <taxon>Tracheophyta</taxon>
        <taxon>Spermatophyta</taxon>
        <taxon>Magnoliopsida</taxon>
        <taxon>eudicotyledons</taxon>
        <taxon>Gunneridae</taxon>
        <taxon>Pentapetalae</taxon>
        <taxon>asterids</taxon>
        <taxon>lamiids</taxon>
        <taxon>Lamiales</taxon>
        <taxon>Phrymaceae</taxon>
        <taxon>Erythranthe</taxon>
    </lineage>
</organism>
<protein>
    <recommendedName>
        <fullName evidence="2">LRAT domain-containing protein</fullName>
    </recommendedName>
</protein>
<accession>A0A022PP98</accession>
<evidence type="ECO:0000313" key="4">
    <source>
        <dbReference type="Proteomes" id="UP000030748"/>
    </source>
</evidence>
<keyword evidence="1" id="KW-0472">Membrane</keyword>
<dbReference type="Proteomes" id="UP000030748">
    <property type="component" value="Unassembled WGS sequence"/>
</dbReference>
<dbReference type="Gene3D" id="3.90.1720.10">
    <property type="entry name" value="endopeptidase domain like (from Nostoc punctiforme)"/>
    <property type="match status" value="1"/>
</dbReference>
<proteinExistence type="predicted"/>
<dbReference type="STRING" id="4155.A0A022PP98"/>
<dbReference type="PROSITE" id="PS51934">
    <property type="entry name" value="LRAT"/>
    <property type="match status" value="1"/>
</dbReference>
<keyword evidence="1" id="KW-1133">Transmembrane helix</keyword>
<dbReference type="PANTHER" id="PTHR46137:SF4">
    <property type="entry name" value="PROTEIN LEAD-SENSITIVE 1"/>
    <property type="match status" value="1"/>
</dbReference>
<evidence type="ECO:0000313" key="3">
    <source>
        <dbReference type="EMBL" id="EYU18127.1"/>
    </source>
</evidence>
<dbReference type="KEGG" id="egt:105949939"/>
<name>A0A022PP98_ERYGU</name>
<dbReference type="Pfam" id="PF04970">
    <property type="entry name" value="LRAT"/>
    <property type="match status" value="1"/>
</dbReference>
<dbReference type="PhylomeDB" id="A0A022PP98"/>
<keyword evidence="4" id="KW-1185">Reference proteome</keyword>
<evidence type="ECO:0000259" key="2">
    <source>
        <dbReference type="PROSITE" id="PS51934"/>
    </source>
</evidence>
<reference evidence="3 4" key="1">
    <citation type="journal article" date="2013" name="Proc. Natl. Acad. Sci. U.S.A.">
        <title>Fine-scale variation in meiotic recombination in Mimulus inferred from population shotgun sequencing.</title>
        <authorList>
            <person name="Hellsten U."/>
            <person name="Wright K.M."/>
            <person name="Jenkins J."/>
            <person name="Shu S."/>
            <person name="Yuan Y."/>
            <person name="Wessler S.R."/>
            <person name="Schmutz J."/>
            <person name="Willis J.H."/>
            <person name="Rokhsar D.S."/>
        </authorList>
    </citation>
    <scope>NUCLEOTIDE SEQUENCE [LARGE SCALE GENOMIC DNA]</scope>
    <source>
        <strain evidence="4">cv. DUN x IM62</strain>
    </source>
</reference>
<dbReference type="InterPro" id="IPR038765">
    <property type="entry name" value="Papain-like_cys_pep_sf"/>
</dbReference>
<feature type="domain" description="LRAT" evidence="2">
    <location>
        <begin position="22"/>
        <end position="138"/>
    </location>
</feature>
<dbReference type="OrthoDB" id="421951at2759"/>
<evidence type="ECO:0000256" key="1">
    <source>
        <dbReference type="SAM" id="Phobius"/>
    </source>
</evidence>
<dbReference type="PANTHER" id="PTHR46137">
    <property type="entry name" value="OS05G0310600 PROTEIN"/>
    <property type="match status" value="1"/>
</dbReference>
<dbReference type="AlphaFoldDB" id="A0A022PP98"/>
<sequence>MGLLSHRNRIKRSSLEVGDHIYAWRIAYIYSHHGIYIGDDTVIHFTTHGVISSSVDEFLSFWEVGRSKLRRYKYSSKCSSVVLKPRGTCTTAASDDGATVVHRAKKLLEHGFGSYDLGKRNCENFAVYCKTGLRVANGGSGEDIAGLSAQVASFTCKAVVGTAVGVPLILLAAIAATAGTEGIVVISVLASYAVIFGGVVYYCIRRCDKDIGMRDDVYVAY</sequence>
<dbReference type="EMBL" id="KI632337">
    <property type="protein sequence ID" value="EYU18127.1"/>
    <property type="molecule type" value="Genomic_DNA"/>
</dbReference>